<proteinExistence type="predicted"/>
<evidence type="ECO:0000313" key="4">
    <source>
        <dbReference type="EMBL" id="KAF2747538.1"/>
    </source>
</evidence>
<feature type="domain" description="ELYS-like" evidence="3">
    <location>
        <begin position="35"/>
        <end position="264"/>
    </location>
</feature>
<dbReference type="AlphaFoldDB" id="A0A6A6VAA0"/>
<organism evidence="4 5">
    <name type="scientific">Sporormia fimetaria CBS 119925</name>
    <dbReference type="NCBI Taxonomy" id="1340428"/>
    <lineage>
        <taxon>Eukaryota</taxon>
        <taxon>Fungi</taxon>
        <taxon>Dikarya</taxon>
        <taxon>Ascomycota</taxon>
        <taxon>Pezizomycotina</taxon>
        <taxon>Dothideomycetes</taxon>
        <taxon>Pleosporomycetidae</taxon>
        <taxon>Pleosporales</taxon>
        <taxon>Sporormiaceae</taxon>
        <taxon>Sporormia</taxon>
    </lineage>
</organism>
<evidence type="ECO:0000313" key="5">
    <source>
        <dbReference type="Proteomes" id="UP000799440"/>
    </source>
</evidence>
<reference evidence="4" key="1">
    <citation type="journal article" date="2020" name="Stud. Mycol.">
        <title>101 Dothideomycetes genomes: a test case for predicting lifestyles and emergence of pathogens.</title>
        <authorList>
            <person name="Haridas S."/>
            <person name="Albert R."/>
            <person name="Binder M."/>
            <person name="Bloem J."/>
            <person name="Labutti K."/>
            <person name="Salamov A."/>
            <person name="Andreopoulos B."/>
            <person name="Baker S."/>
            <person name="Barry K."/>
            <person name="Bills G."/>
            <person name="Bluhm B."/>
            <person name="Cannon C."/>
            <person name="Castanera R."/>
            <person name="Culley D."/>
            <person name="Daum C."/>
            <person name="Ezra D."/>
            <person name="Gonzalez J."/>
            <person name="Henrissat B."/>
            <person name="Kuo A."/>
            <person name="Liang C."/>
            <person name="Lipzen A."/>
            <person name="Lutzoni F."/>
            <person name="Magnuson J."/>
            <person name="Mondo S."/>
            <person name="Nolan M."/>
            <person name="Ohm R."/>
            <person name="Pangilinan J."/>
            <person name="Park H.-J."/>
            <person name="Ramirez L."/>
            <person name="Alfaro M."/>
            <person name="Sun H."/>
            <person name="Tritt A."/>
            <person name="Yoshinaga Y."/>
            <person name="Zwiers L.-H."/>
            <person name="Turgeon B."/>
            <person name="Goodwin S."/>
            <person name="Spatafora J."/>
            <person name="Crous P."/>
            <person name="Grigoriev I."/>
        </authorList>
    </citation>
    <scope>NUCLEOTIDE SEQUENCE</scope>
    <source>
        <strain evidence="4">CBS 119925</strain>
    </source>
</reference>
<evidence type="ECO:0000259" key="3">
    <source>
        <dbReference type="Pfam" id="PF13934"/>
    </source>
</evidence>
<evidence type="ECO:0000256" key="2">
    <source>
        <dbReference type="ARBA" id="ARBA00023242"/>
    </source>
</evidence>
<name>A0A6A6VAA0_9PLEO</name>
<sequence>MLDIDDFDSVFHGNVYNNALVKHIQENKKRLGGKTFYERLLESVQIKWRKIYPPSNQEQLRDLHQRILDASIALHYKHCLVFYLLKDISTAYPDQAELASDFATSIYLDERFWTFVDGLWALDHLDCETAVSYLTHPSIIPTFPDEIMLVLLHQARASREPRKTVLPLAYYNCANPPLAGEQVRMDFVGYMSDRNVTEALYWIRARPEHEQRQLLELLIQDILDRASRDDGQEDVYPRDDKAKELVGLPLTTDEENWMEAFLMEGKGRNLRGAWDTVQIRRIATGKLQNAALDTSAKGRKHDHVNWEILRDGLRKGLGPRIDEDSAAFT</sequence>
<dbReference type="OrthoDB" id="20729at2759"/>
<dbReference type="Pfam" id="PF13934">
    <property type="entry name" value="ELYS"/>
    <property type="match status" value="1"/>
</dbReference>
<comment type="subcellular location">
    <subcellularLocation>
        <location evidence="1">Nucleus</location>
    </subcellularLocation>
</comment>
<evidence type="ECO:0000256" key="1">
    <source>
        <dbReference type="ARBA" id="ARBA00004123"/>
    </source>
</evidence>
<keyword evidence="5" id="KW-1185">Reference proteome</keyword>
<dbReference type="InterPro" id="IPR025151">
    <property type="entry name" value="ELYS_dom"/>
</dbReference>
<gene>
    <name evidence="4" type="ORF">M011DRAFT_402495</name>
</gene>
<dbReference type="GO" id="GO:0005634">
    <property type="term" value="C:nucleus"/>
    <property type="evidence" value="ECO:0007669"/>
    <property type="project" value="UniProtKB-SubCell"/>
</dbReference>
<keyword evidence="2" id="KW-0539">Nucleus</keyword>
<protein>
    <recommendedName>
        <fullName evidence="3">ELYS-like domain-containing protein</fullName>
    </recommendedName>
</protein>
<dbReference type="EMBL" id="MU006572">
    <property type="protein sequence ID" value="KAF2747538.1"/>
    <property type="molecule type" value="Genomic_DNA"/>
</dbReference>
<accession>A0A6A6VAA0</accession>
<dbReference type="Proteomes" id="UP000799440">
    <property type="component" value="Unassembled WGS sequence"/>
</dbReference>